<proteinExistence type="predicted"/>
<dbReference type="InterPro" id="IPR013830">
    <property type="entry name" value="SGNH_hydro"/>
</dbReference>
<feature type="domain" description="SGNH hydrolase-type esterase" evidence="1">
    <location>
        <begin position="14"/>
        <end position="197"/>
    </location>
</feature>
<gene>
    <name evidence="2" type="ORF">J3R75_000024</name>
</gene>
<dbReference type="Pfam" id="PF13472">
    <property type="entry name" value="Lipase_GDSL_2"/>
    <property type="match status" value="1"/>
</dbReference>
<protein>
    <submittedName>
        <fullName evidence="2">Lysophospholipase L1-like esterase</fullName>
    </submittedName>
</protein>
<dbReference type="Gene3D" id="3.40.50.1110">
    <property type="entry name" value="SGNH hydrolase"/>
    <property type="match status" value="1"/>
</dbReference>
<dbReference type="RefSeq" id="WP_307259076.1">
    <property type="nucleotide sequence ID" value="NZ_JAUSVL010000001.1"/>
</dbReference>
<keyword evidence="3" id="KW-1185">Reference proteome</keyword>
<dbReference type="EMBL" id="JAUSVL010000001">
    <property type="protein sequence ID" value="MDQ0287917.1"/>
    <property type="molecule type" value="Genomic_DNA"/>
</dbReference>
<dbReference type="AlphaFoldDB" id="A0AAE3VCE6"/>
<accession>A0AAE3VCE6</accession>
<organism evidence="2 3">
    <name type="scientific">Oligosphaera ethanolica</name>
    <dbReference type="NCBI Taxonomy" id="760260"/>
    <lineage>
        <taxon>Bacteria</taxon>
        <taxon>Pseudomonadati</taxon>
        <taxon>Lentisphaerota</taxon>
        <taxon>Oligosphaeria</taxon>
        <taxon>Oligosphaerales</taxon>
        <taxon>Oligosphaeraceae</taxon>
        <taxon>Oligosphaera</taxon>
    </lineage>
</organism>
<dbReference type="InterPro" id="IPR036514">
    <property type="entry name" value="SGNH_hydro_sf"/>
</dbReference>
<dbReference type="PANTHER" id="PTHR30383">
    <property type="entry name" value="THIOESTERASE 1/PROTEASE 1/LYSOPHOSPHOLIPASE L1"/>
    <property type="match status" value="1"/>
</dbReference>
<name>A0AAE3VCE6_9BACT</name>
<dbReference type="PANTHER" id="PTHR30383:SF5">
    <property type="entry name" value="SGNH HYDROLASE-TYPE ESTERASE DOMAIN-CONTAINING PROTEIN"/>
    <property type="match status" value="1"/>
</dbReference>
<evidence type="ECO:0000313" key="2">
    <source>
        <dbReference type="EMBL" id="MDQ0287917.1"/>
    </source>
</evidence>
<dbReference type="SUPFAM" id="SSF52266">
    <property type="entry name" value="SGNH hydrolase"/>
    <property type="match status" value="1"/>
</dbReference>
<sequence>MTLIQDGATVLFQGDSVTDCGRSRENDTMLGGGYAAQIAARFTAAYPEKGVRFLNRGISGNRSKDLVARWQLDCIDLKPDWVSILIGINDTWRRYDRDDPTGVEAYTANCRELLRLTRENTKARIILLEPFVLPYPEDRKAWRADLDLKINALRLLALEFKTIYVPLDGLLAAAACRACPAQWAADGVHPTPAGHALIARHWLTALGAWA</sequence>
<reference evidence="2" key="1">
    <citation type="submission" date="2023-07" db="EMBL/GenBank/DDBJ databases">
        <title>Genomic Encyclopedia of Type Strains, Phase IV (KMG-IV): sequencing the most valuable type-strain genomes for metagenomic binning, comparative biology and taxonomic classification.</title>
        <authorList>
            <person name="Goeker M."/>
        </authorList>
    </citation>
    <scope>NUCLEOTIDE SEQUENCE</scope>
    <source>
        <strain evidence="2">DSM 24202</strain>
    </source>
</reference>
<dbReference type="GO" id="GO:0004622">
    <property type="term" value="F:phosphatidylcholine lysophospholipase activity"/>
    <property type="evidence" value="ECO:0007669"/>
    <property type="project" value="TreeGrafter"/>
</dbReference>
<evidence type="ECO:0000313" key="3">
    <source>
        <dbReference type="Proteomes" id="UP001238163"/>
    </source>
</evidence>
<dbReference type="InterPro" id="IPR051532">
    <property type="entry name" value="Ester_Hydrolysis_Enzymes"/>
</dbReference>
<comment type="caution">
    <text evidence="2">The sequence shown here is derived from an EMBL/GenBank/DDBJ whole genome shotgun (WGS) entry which is preliminary data.</text>
</comment>
<evidence type="ECO:0000259" key="1">
    <source>
        <dbReference type="Pfam" id="PF13472"/>
    </source>
</evidence>
<dbReference type="Proteomes" id="UP001238163">
    <property type="component" value="Unassembled WGS sequence"/>
</dbReference>
<dbReference type="CDD" id="cd01834">
    <property type="entry name" value="SGNH_hydrolase_like_2"/>
    <property type="match status" value="1"/>
</dbReference>